<name>A0A4R1KK03_9GAMM</name>
<dbReference type="Pfam" id="PF00158">
    <property type="entry name" value="Sigma54_activat"/>
    <property type="match status" value="1"/>
</dbReference>
<evidence type="ECO:0000256" key="1">
    <source>
        <dbReference type="ARBA" id="ARBA00022741"/>
    </source>
</evidence>
<sequence length="636" mass="71547">MLSHEIVIFSVSHTITQRIHTILSETNQSIPVYELQHFDVLKKAQELINLGTQVIISRGGTAALLRSHLNIPVIEILHDHYGIAQSIKEAKKYGENIVAIGFPQYCRVLQKYQQKTHEQFKICRVYTHYDVENIISELAEQGYKVVIGGLAVAHMAHKYGLDVIMGDADNLSIENAINEAKHILKCMKQKNAKLIETTGALNCVSEGVMCISSYGNITRINTLGEKLFSCVVGDNIFQDTNFKSLFDYIIGEKDVFKLPISIKDRELLIDLRNIKRHNNYFIVVSGKLSRNNQQNNNKPAMGMALTAKYTFDDIIGHSPAITASLERAKKFAQYDFPVNLYGKTGTGKELFAQGIHNASARHRGVFIAVNCAALPESLLESELFGYAEGSFTGAQKGGKAGVFELANHGTIFIDEISEAPLSVQVKLLRVLQEKAFVRIGGRTLINTDFRLITASNKKLSELVEKGKFREDLYYRINILELHIPPLNERPEDIIPIIGKILQHNQCQLELAPEVENYLRRYSWPGNVRQLQAFVNRLIVLADSHEVTLSELLQMHILEDIPEVCELKESACLLDQTHLIKRTESRLIADVLNKTAGDKKKSAYILGISQTTLWRKIKMYEIDDSLSVEYPGILADS</sequence>
<dbReference type="SMART" id="SM00382">
    <property type="entry name" value="AAA"/>
    <property type="match status" value="1"/>
</dbReference>
<dbReference type="AlphaFoldDB" id="A0A4R1KK03"/>
<comment type="caution">
    <text evidence="6">The sequence shown here is derived from an EMBL/GenBank/DDBJ whole genome shotgun (WGS) entry which is preliminary data.</text>
</comment>
<dbReference type="InterPro" id="IPR002078">
    <property type="entry name" value="Sigma_54_int"/>
</dbReference>
<dbReference type="InterPro" id="IPR058031">
    <property type="entry name" value="AAA_lid_NorR"/>
</dbReference>
<dbReference type="Proteomes" id="UP000295565">
    <property type="component" value="Unassembled WGS sequence"/>
</dbReference>
<dbReference type="Pfam" id="PF02954">
    <property type="entry name" value="HTH_8"/>
    <property type="match status" value="1"/>
</dbReference>
<evidence type="ECO:0000259" key="5">
    <source>
        <dbReference type="PROSITE" id="PS50045"/>
    </source>
</evidence>
<evidence type="ECO:0000256" key="4">
    <source>
        <dbReference type="ARBA" id="ARBA00023163"/>
    </source>
</evidence>
<dbReference type="GO" id="GO:0006355">
    <property type="term" value="P:regulation of DNA-templated transcription"/>
    <property type="evidence" value="ECO:0007669"/>
    <property type="project" value="InterPro"/>
</dbReference>
<dbReference type="OrthoDB" id="9804019at2"/>
<dbReference type="Gene3D" id="1.10.10.60">
    <property type="entry name" value="Homeodomain-like"/>
    <property type="match status" value="1"/>
</dbReference>
<dbReference type="Gene3D" id="1.10.8.60">
    <property type="match status" value="1"/>
</dbReference>
<keyword evidence="1" id="KW-0547">Nucleotide-binding</keyword>
<dbReference type="GO" id="GO:0000156">
    <property type="term" value="F:phosphorelay response regulator activity"/>
    <property type="evidence" value="ECO:0007669"/>
    <property type="project" value="InterPro"/>
</dbReference>
<keyword evidence="3" id="KW-0805">Transcription regulation</keyword>
<organism evidence="6 7">
    <name type="scientific">Celerinatantimonas diazotrophica</name>
    <dbReference type="NCBI Taxonomy" id="412034"/>
    <lineage>
        <taxon>Bacteria</taxon>
        <taxon>Pseudomonadati</taxon>
        <taxon>Pseudomonadota</taxon>
        <taxon>Gammaproteobacteria</taxon>
        <taxon>Celerinatantimonadaceae</taxon>
        <taxon>Celerinatantimonas</taxon>
    </lineage>
</organism>
<dbReference type="PRINTS" id="PR01590">
    <property type="entry name" value="HTHFIS"/>
</dbReference>
<accession>A0A4R1KK03</accession>
<gene>
    <name evidence="6" type="ORF">EV690_0083</name>
</gene>
<dbReference type="Gene3D" id="3.40.50.300">
    <property type="entry name" value="P-loop containing nucleotide triphosphate hydrolases"/>
    <property type="match status" value="1"/>
</dbReference>
<dbReference type="SUPFAM" id="SSF46689">
    <property type="entry name" value="Homeodomain-like"/>
    <property type="match status" value="1"/>
</dbReference>
<dbReference type="InterPro" id="IPR002197">
    <property type="entry name" value="HTH_Fis"/>
</dbReference>
<dbReference type="InterPro" id="IPR010524">
    <property type="entry name" value="Sig_transdc_resp-reg_PrpR_N"/>
</dbReference>
<dbReference type="InterPro" id="IPR003593">
    <property type="entry name" value="AAA+_ATPase"/>
</dbReference>
<keyword evidence="4" id="KW-0804">Transcription</keyword>
<keyword evidence="7" id="KW-1185">Reference proteome</keyword>
<dbReference type="PANTHER" id="PTHR32071:SF121">
    <property type="entry name" value="SIGMA L-DEPENDENT TRANSCRIPTIONAL REGULATOR YQIR-RELATED"/>
    <property type="match status" value="1"/>
</dbReference>
<dbReference type="GO" id="GO:0043565">
    <property type="term" value="F:sequence-specific DNA binding"/>
    <property type="evidence" value="ECO:0007669"/>
    <property type="project" value="InterPro"/>
</dbReference>
<dbReference type="EMBL" id="SMGD01000001">
    <property type="protein sequence ID" value="TCK63969.1"/>
    <property type="molecule type" value="Genomic_DNA"/>
</dbReference>
<dbReference type="SUPFAM" id="SSF52540">
    <property type="entry name" value="P-loop containing nucleoside triphosphate hydrolases"/>
    <property type="match status" value="1"/>
</dbReference>
<dbReference type="SUPFAM" id="SSF159800">
    <property type="entry name" value="PrpR receptor domain-like"/>
    <property type="match status" value="1"/>
</dbReference>
<proteinExistence type="predicted"/>
<evidence type="ECO:0000256" key="3">
    <source>
        <dbReference type="ARBA" id="ARBA00023015"/>
    </source>
</evidence>
<dbReference type="FunFam" id="3.40.50.300:FF:000006">
    <property type="entry name" value="DNA-binding transcriptional regulator NtrC"/>
    <property type="match status" value="1"/>
</dbReference>
<dbReference type="Gene3D" id="3.40.50.2300">
    <property type="match status" value="1"/>
</dbReference>
<dbReference type="InterPro" id="IPR027417">
    <property type="entry name" value="P-loop_NTPase"/>
</dbReference>
<evidence type="ECO:0000256" key="2">
    <source>
        <dbReference type="ARBA" id="ARBA00022840"/>
    </source>
</evidence>
<protein>
    <submittedName>
        <fullName evidence="6">Transcriptional regulator with PAS, ATPase and Fis domain</fullName>
    </submittedName>
</protein>
<dbReference type="RefSeq" id="WP_131910966.1">
    <property type="nucleotide sequence ID" value="NZ_OU594967.1"/>
</dbReference>
<dbReference type="GO" id="GO:0005524">
    <property type="term" value="F:ATP binding"/>
    <property type="evidence" value="ECO:0007669"/>
    <property type="project" value="UniProtKB-KW"/>
</dbReference>
<reference evidence="6 7" key="1">
    <citation type="submission" date="2019-03" db="EMBL/GenBank/DDBJ databases">
        <title>Genomic Encyclopedia of Type Strains, Phase IV (KMG-IV): sequencing the most valuable type-strain genomes for metagenomic binning, comparative biology and taxonomic classification.</title>
        <authorList>
            <person name="Goeker M."/>
        </authorList>
    </citation>
    <scope>NUCLEOTIDE SEQUENCE [LARGE SCALE GENOMIC DNA]</scope>
    <source>
        <strain evidence="6 7">DSM 18577</strain>
    </source>
</reference>
<dbReference type="Pfam" id="PF06506">
    <property type="entry name" value="PrpR_N"/>
    <property type="match status" value="1"/>
</dbReference>
<dbReference type="PANTHER" id="PTHR32071">
    <property type="entry name" value="TRANSCRIPTIONAL REGULATORY PROTEIN"/>
    <property type="match status" value="1"/>
</dbReference>
<dbReference type="InterPro" id="IPR009057">
    <property type="entry name" value="Homeodomain-like_sf"/>
</dbReference>
<dbReference type="InterPro" id="IPR025944">
    <property type="entry name" value="Sigma_54_int_dom_CS"/>
</dbReference>
<dbReference type="Pfam" id="PF25601">
    <property type="entry name" value="AAA_lid_14"/>
    <property type="match status" value="1"/>
</dbReference>
<dbReference type="CDD" id="cd00009">
    <property type="entry name" value="AAA"/>
    <property type="match status" value="1"/>
</dbReference>
<dbReference type="Gene3D" id="3.40.50.10660">
    <property type="entry name" value="PrpR receptor domain-like"/>
    <property type="match status" value="1"/>
</dbReference>
<dbReference type="PROSITE" id="PS50045">
    <property type="entry name" value="SIGMA54_INTERACT_4"/>
    <property type="match status" value="1"/>
</dbReference>
<evidence type="ECO:0000313" key="6">
    <source>
        <dbReference type="EMBL" id="TCK63969.1"/>
    </source>
</evidence>
<keyword evidence="2" id="KW-0067">ATP-binding</keyword>
<evidence type="ECO:0000313" key="7">
    <source>
        <dbReference type="Proteomes" id="UP000295565"/>
    </source>
</evidence>
<dbReference type="PROSITE" id="PS00688">
    <property type="entry name" value="SIGMA54_INTERACT_3"/>
    <property type="match status" value="1"/>
</dbReference>
<feature type="domain" description="Sigma-54 factor interaction" evidence="5">
    <location>
        <begin position="314"/>
        <end position="539"/>
    </location>
</feature>